<evidence type="ECO:0000313" key="3">
    <source>
        <dbReference type="Proteomes" id="UP000290365"/>
    </source>
</evidence>
<dbReference type="AlphaFoldDB" id="A0A4P6JJW0"/>
<proteinExistence type="predicted"/>
<dbReference type="Proteomes" id="UP000290365">
    <property type="component" value="Chromosome"/>
</dbReference>
<name>A0A4P6JJW0_KTERU</name>
<keyword evidence="3" id="KW-1185">Reference proteome</keyword>
<dbReference type="SUPFAM" id="SSF55136">
    <property type="entry name" value="Probable bacterial effector-binding domain"/>
    <property type="match status" value="1"/>
</dbReference>
<protein>
    <submittedName>
        <fullName evidence="2">AraC family transcriptional regulator</fullName>
    </submittedName>
</protein>
<dbReference type="Pfam" id="PF06445">
    <property type="entry name" value="GyrI-like"/>
    <property type="match status" value="1"/>
</dbReference>
<dbReference type="Gene3D" id="3.20.80.10">
    <property type="entry name" value="Regulatory factor, effector binding domain"/>
    <property type="match status" value="1"/>
</dbReference>
<organism evidence="2 3">
    <name type="scientific">Ktedonosporobacter rubrisoli</name>
    <dbReference type="NCBI Taxonomy" id="2509675"/>
    <lineage>
        <taxon>Bacteria</taxon>
        <taxon>Bacillati</taxon>
        <taxon>Chloroflexota</taxon>
        <taxon>Ktedonobacteria</taxon>
        <taxon>Ktedonobacterales</taxon>
        <taxon>Ktedonosporobacteraceae</taxon>
        <taxon>Ktedonosporobacter</taxon>
    </lineage>
</organism>
<dbReference type="SMART" id="SM00871">
    <property type="entry name" value="AraC_E_bind"/>
    <property type="match status" value="1"/>
</dbReference>
<evidence type="ECO:0000313" key="2">
    <source>
        <dbReference type="EMBL" id="QBD75418.1"/>
    </source>
</evidence>
<feature type="domain" description="AraC effector-binding" evidence="1">
    <location>
        <begin position="3"/>
        <end position="163"/>
    </location>
</feature>
<dbReference type="EMBL" id="CP035758">
    <property type="protein sequence ID" value="QBD75418.1"/>
    <property type="molecule type" value="Genomic_DNA"/>
</dbReference>
<dbReference type="KEGG" id="kbs:EPA93_05135"/>
<dbReference type="InterPro" id="IPR029442">
    <property type="entry name" value="GyrI-like"/>
</dbReference>
<dbReference type="OrthoDB" id="64208at2"/>
<gene>
    <name evidence="2" type="ORF">EPA93_05135</name>
</gene>
<dbReference type="InterPro" id="IPR011256">
    <property type="entry name" value="Reg_factor_effector_dom_sf"/>
</dbReference>
<dbReference type="RefSeq" id="WP_129886017.1">
    <property type="nucleotide sequence ID" value="NZ_CP035758.1"/>
</dbReference>
<dbReference type="InterPro" id="IPR010499">
    <property type="entry name" value="AraC_E-bd"/>
</dbReference>
<evidence type="ECO:0000259" key="1">
    <source>
        <dbReference type="SMART" id="SM00871"/>
    </source>
</evidence>
<reference evidence="2 3" key="1">
    <citation type="submission" date="2019-01" db="EMBL/GenBank/DDBJ databases">
        <title>Ktedonosporobacter rubrisoli SCAWS-G2.</title>
        <authorList>
            <person name="Huang Y."/>
            <person name="Yan B."/>
        </authorList>
    </citation>
    <scope>NUCLEOTIDE SEQUENCE [LARGE SCALE GENOMIC DNA]</scope>
    <source>
        <strain evidence="2 3">SCAWS-G2</strain>
    </source>
</reference>
<sequence>MITEPKLENRHEQHYVAIRTYTTMQELDTAIQQLRGEVFAWLGKRGVAPAGAPFLRNLVIDMEALLEIEVGIPVASASSTDGRVTAGVLPAGQYASLVYAGWDRGIEANAALLDWGVQKGLMWDAWETEKGRAFGARLMSFLTDPNEEPDQAKWETEVAIRLADHQPW</sequence>
<accession>A0A4P6JJW0</accession>